<feature type="signal peptide" evidence="1">
    <location>
        <begin position="1"/>
        <end position="21"/>
    </location>
</feature>
<sequence>MTKFRLLIGCMACQFFTFAQAETQWIYGDAAIAVQDAPLDTVRVQAIKNAVANAAYQAGSIVSAEDVTLNGVLVGSSVSLRSNSDINRIEVIDEVLNNGILTVWVRVDIQSHNTCEVNTLGPSVVVSQFSVDDITQTVVGGLQDLGAHLSKRFEQQLQREIPLTKTRILPQAFSHLPEVAWSFTENEQEKTTLLSKTLGYQYVVFAAIRDISLFTRRTESWFSSATQTQRNFTLRLYVLDVFNQTVVLDESYHAEAEWEFGLYANIDLNSSIFWKSAFGRSVLNTISNAIEDTKHALKCRHTLGQVVNVTPDGVVINIGARQGVKASERFTLLRPSAASLTNSQAPVYLISTQSVFDVIQVNPESAILRGNHIGSQNLARLFDLVRKEETPDNRLKGKIFSAHEAMLDKPR</sequence>
<evidence type="ECO:0000313" key="4">
    <source>
        <dbReference type="EMBL" id="MBN7820095.1"/>
    </source>
</evidence>
<dbReference type="Gene3D" id="3.40.50.10610">
    <property type="entry name" value="ABC-type transport auxiliary lipoprotein component"/>
    <property type="match status" value="1"/>
</dbReference>
<dbReference type="Pfam" id="PF16539">
    <property type="entry name" value="FlgT_M"/>
    <property type="match status" value="1"/>
</dbReference>
<dbReference type="InterPro" id="IPR038180">
    <property type="entry name" value="FlgT_N_sf"/>
</dbReference>
<dbReference type="Pfam" id="PF16548">
    <property type="entry name" value="FlgT_N"/>
    <property type="match status" value="1"/>
</dbReference>
<gene>
    <name evidence="4" type="ORF">J0A65_09480</name>
</gene>
<dbReference type="Gene3D" id="2.40.10.410">
    <property type="entry name" value="FlgT, C-terminal domain"/>
    <property type="match status" value="1"/>
</dbReference>
<evidence type="ECO:0000259" key="3">
    <source>
        <dbReference type="Pfam" id="PF16548"/>
    </source>
</evidence>
<feature type="domain" description="Flagellar assembly protein T N-terminal" evidence="3">
    <location>
        <begin position="28"/>
        <end position="110"/>
    </location>
</feature>
<dbReference type="EMBL" id="JAFKCS010000007">
    <property type="protein sequence ID" value="MBN7820095.1"/>
    <property type="molecule type" value="Genomic_DNA"/>
</dbReference>
<keyword evidence="1" id="KW-0732">Signal</keyword>
<dbReference type="Gene3D" id="3.30.1660.40">
    <property type="entry name" value="FlgT, N-terminal domain"/>
    <property type="match status" value="1"/>
</dbReference>
<protein>
    <submittedName>
        <fullName evidence="4">Flagellar assembly protein T N-terminal domain-containing protein</fullName>
    </submittedName>
</protein>
<accession>A0ABS3CU02</accession>
<keyword evidence="4" id="KW-0966">Cell projection</keyword>
<dbReference type="Proteomes" id="UP000663992">
    <property type="component" value="Unassembled WGS sequence"/>
</dbReference>
<evidence type="ECO:0000256" key="1">
    <source>
        <dbReference type="SAM" id="SignalP"/>
    </source>
</evidence>
<proteinExistence type="predicted"/>
<organism evidence="4 5">
    <name type="scientific">Bowmanella yangjiangensis</name>
    <dbReference type="NCBI Taxonomy" id="2811230"/>
    <lineage>
        <taxon>Bacteria</taxon>
        <taxon>Pseudomonadati</taxon>
        <taxon>Pseudomonadota</taxon>
        <taxon>Gammaproteobacteria</taxon>
        <taxon>Alteromonadales</taxon>
        <taxon>Alteromonadaceae</taxon>
        <taxon>Bowmanella</taxon>
    </lineage>
</organism>
<keyword evidence="4" id="KW-0282">Flagellum</keyword>
<keyword evidence="5" id="KW-1185">Reference proteome</keyword>
<dbReference type="InterPro" id="IPR038165">
    <property type="entry name" value="FlgT_C_sf"/>
</dbReference>
<dbReference type="InterPro" id="IPR032370">
    <property type="entry name" value="FlgT_N"/>
</dbReference>
<keyword evidence="4" id="KW-0969">Cilium</keyword>
<comment type="caution">
    <text evidence="4">The sequence shown here is derived from an EMBL/GenBank/DDBJ whole genome shotgun (WGS) entry which is preliminary data.</text>
</comment>
<feature type="chain" id="PRO_5045088600" evidence="1">
    <location>
        <begin position="22"/>
        <end position="411"/>
    </location>
</feature>
<dbReference type="InterPro" id="IPR032386">
    <property type="entry name" value="FlgT_M"/>
</dbReference>
<dbReference type="RefSeq" id="WP_206593930.1">
    <property type="nucleotide sequence ID" value="NZ_JAFKCS010000007.1"/>
</dbReference>
<reference evidence="4 5" key="1">
    <citation type="submission" date="2021-03" db="EMBL/GenBank/DDBJ databases">
        <title>novel species isolated from a fishpond in China.</title>
        <authorList>
            <person name="Lu H."/>
            <person name="Cai Z."/>
        </authorList>
    </citation>
    <scope>NUCLEOTIDE SEQUENCE [LARGE SCALE GENOMIC DNA]</scope>
    <source>
        <strain evidence="4 5">Y57</strain>
    </source>
</reference>
<feature type="domain" description="Flagellar assembly protein T middle" evidence="2">
    <location>
        <begin position="114"/>
        <end position="267"/>
    </location>
</feature>
<evidence type="ECO:0000313" key="5">
    <source>
        <dbReference type="Proteomes" id="UP000663992"/>
    </source>
</evidence>
<name>A0ABS3CU02_9ALTE</name>
<evidence type="ECO:0000259" key="2">
    <source>
        <dbReference type="Pfam" id="PF16539"/>
    </source>
</evidence>